<gene>
    <name evidence="2" type="ORF">CYJ57_02795</name>
</gene>
<dbReference type="InterPro" id="IPR007395">
    <property type="entry name" value="Zn_peptidase_2"/>
</dbReference>
<comment type="caution">
    <text evidence="2">The sequence shown here is derived from an EMBL/GenBank/DDBJ whole genome shotgun (WGS) entry which is preliminary data.</text>
</comment>
<feature type="transmembrane region" description="Helical" evidence="1">
    <location>
        <begin position="6"/>
        <end position="25"/>
    </location>
</feature>
<feature type="transmembrane region" description="Helical" evidence="1">
    <location>
        <begin position="150"/>
        <end position="169"/>
    </location>
</feature>
<keyword evidence="1" id="KW-1133">Transmembrane helix</keyword>
<feature type="transmembrane region" description="Helical" evidence="1">
    <location>
        <begin position="205"/>
        <end position="224"/>
    </location>
</feature>
<dbReference type="PANTHER" id="PTHR36434">
    <property type="entry name" value="MEMBRANE PROTEASE YUGP-RELATED"/>
    <property type="match status" value="1"/>
</dbReference>
<dbReference type="AlphaFoldDB" id="A0A2I1K1Z3"/>
<evidence type="ECO:0000313" key="3">
    <source>
        <dbReference type="Proteomes" id="UP000234384"/>
    </source>
</evidence>
<keyword evidence="1" id="KW-0812">Transmembrane</keyword>
<dbReference type="EMBL" id="PKHE01000005">
    <property type="protein sequence ID" value="PKY89651.1"/>
    <property type="molecule type" value="Genomic_DNA"/>
</dbReference>
<name>A0A2I1K1Z3_9LACT</name>
<reference evidence="2 3" key="1">
    <citation type="submission" date="2017-12" db="EMBL/GenBank/DDBJ databases">
        <title>Phylogenetic diversity of female urinary microbiome.</title>
        <authorList>
            <person name="Thomas-White K."/>
            <person name="Wolfe A.J."/>
        </authorList>
    </citation>
    <scope>NUCLEOTIDE SEQUENCE [LARGE SCALE GENOMIC DNA]</scope>
    <source>
        <strain evidence="2 3">UMB0898</strain>
    </source>
</reference>
<dbReference type="Pfam" id="PF04298">
    <property type="entry name" value="Zn_peptidase_2"/>
    <property type="match status" value="1"/>
</dbReference>
<dbReference type="PANTHER" id="PTHR36434:SF1">
    <property type="entry name" value="MEMBRANE PROTEASE YUGP-RELATED"/>
    <property type="match status" value="1"/>
</dbReference>
<dbReference type="OrthoDB" id="9784298at2"/>
<evidence type="ECO:0000313" key="2">
    <source>
        <dbReference type="EMBL" id="PKY89651.1"/>
    </source>
</evidence>
<proteinExistence type="predicted"/>
<evidence type="ECO:0000256" key="1">
    <source>
        <dbReference type="SAM" id="Phobius"/>
    </source>
</evidence>
<accession>A0A2I1K1Z3</accession>
<protein>
    <submittedName>
        <fullName evidence="2">Peptidase</fullName>
    </submittedName>
</protein>
<feature type="transmembrane region" description="Helical" evidence="1">
    <location>
        <begin position="123"/>
        <end position="144"/>
    </location>
</feature>
<organism evidence="2 3">
    <name type="scientific">Falseniella ignava</name>
    <dbReference type="NCBI Taxonomy" id="137730"/>
    <lineage>
        <taxon>Bacteria</taxon>
        <taxon>Bacillati</taxon>
        <taxon>Bacillota</taxon>
        <taxon>Bacilli</taxon>
        <taxon>Lactobacillales</taxon>
        <taxon>Aerococcaceae</taxon>
        <taxon>Falseniella</taxon>
    </lineage>
</organism>
<keyword evidence="1" id="KW-0472">Membrane</keyword>
<dbReference type="Proteomes" id="UP000234384">
    <property type="component" value="Unassembled WGS sequence"/>
</dbReference>
<sequence length="232" mass="25735">MPYSYYGFDATYLLVLIAMAIVGWAQFKVKSTFNKYDQLMTEHQVTGRQAAEFILQQSGITNVRVEPVAGHLTDHYDPRNKVLRLSEATYQNTSVSAVAVAAHECGHALQDAQDYKFMRVRAALVPVVNLGSTIAMPLILIGFLMQIAGLIQLGILAFSLVLLFQLVTLPVEFDASRRAIEILGQGHIFTEAEVQPARKVLRAAGFTYVAASLSTLFQIVRFILLSNRSNRN</sequence>